<keyword evidence="2 4" id="KW-0689">Ribosomal protein</keyword>
<evidence type="ECO:0000256" key="1">
    <source>
        <dbReference type="ARBA" id="ARBA00006700"/>
    </source>
</evidence>
<dbReference type="GO" id="GO:1990904">
    <property type="term" value="C:ribonucleoprotein complex"/>
    <property type="evidence" value="ECO:0007669"/>
    <property type="project" value="UniProtKB-KW"/>
</dbReference>
<comment type="caution">
    <text evidence="5">The sequence shown here is derived from an EMBL/GenBank/DDBJ whole genome shotgun (WGS) entry which is preliminary data.</text>
</comment>
<dbReference type="AlphaFoldDB" id="A0A1F5ZRQ5"/>
<comment type="similarity">
    <text evidence="1 4">Belongs to the universal ribosomal protein uL23 family.</text>
</comment>
<organism evidence="5 6">
    <name type="scientific">Candidatus Gottesmanbacteria bacterium RIFCSPHIGHO2_01_FULL_39_10</name>
    <dbReference type="NCBI Taxonomy" id="1798375"/>
    <lineage>
        <taxon>Bacteria</taxon>
        <taxon>Candidatus Gottesmaniibacteriota</taxon>
    </lineage>
</organism>
<dbReference type="SUPFAM" id="SSF54189">
    <property type="entry name" value="Ribosomal proteins S24e, L23 and L15e"/>
    <property type="match status" value="1"/>
</dbReference>
<dbReference type="InterPro" id="IPR012678">
    <property type="entry name" value="Ribosomal_uL23/eL15/eS24_sf"/>
</dbReference>
<dbReference type="Pfam" id="PF00276">
    <property type="entry name" value="Ribosomal_L23"/>
    <property type="match status" value="1"/>
</dbReference>
<dbReference type="Proteomes" id="UP000177383">
    <property type="component" value="Unassembled WGS sequence"/>
</dbReference>
<proteinExistence type="inferred from homology"/>
<dbReference type="GO" id="GO:0003735">
    <property type="term" value="F:structural constituent of ribosome"/>
    <property type="evidence" value="ECO:0007669"/>
    <property type="project" value="InterPro"/>
</dbReference>
<keyword evidence="4" id="KW-0694">RNA-binding</keyword>
<dbReference type="NCBIfam" id="NF004363">
    <property type="entry name" value="PRK05738.2-4"/>
    <property type="match status" value="1"/>
</dbReference>
<comment type="function">
    <text evidence="4">One of the early assembly proteins it binds 23S rRNA. One of the proteins that surrounds the polypeptide exit tunnel on the outside of the ribosome. Forms the main docking site for trigger factor binding to the ribosome.</text>
</comment>
<dbReference type="Gene3D" id="3.30.70.330">
    <property type="match status" value="1"/>
</dbReference>
<reference evidence="5 6" key="1">
    <citation type="journal article" date="2016" name="Nat. Commun.">
        <title>Thousands of microbial genomes shed light on interconnected biogeochemical processes in an aquifer system.</title>
        <authorList>
            <person name="Anantharaman K."/>
            <person name="Brown C.T."/>
            <person name="Hug L.A."/>
            <person name="Sharon I."/>
            <person name="Castelle C.J."/>
            <person name="Probst A.J."/>
            <person name="Thomas B.C."/>
            <person name="Singh A."/>
            <person name="Wilkins M.J."/>
            <person name="Karaoz U."/>
            <person name="Brodie E.L."/>
            <person name="Williams K.H."/>
            <person name="Hubbard S.S."/>
            <person name="Banfield J.F."/>
        </authorList>
    </citation>
    <scope>NUCLEOTIDE SEQUENCE [LARGE SCALE GENOMIC DNA]</scope>
</reference>
<keyword evidence="3 4" id="KW-0687">Ribonucleoprotein</keyword>
<keyword evidence="4" id="KW-0699">rRNA-binding</keyword>
<evidence type="ECO:0000313" key="6">
    <source>
        <dbReference type="Proteomes" id="UP000177383"/>
    </source>
</evidence>
<dbReference type="STRING" id="1798375.A2773_04190"/>
<protein>
    <recommendedName>
        <fullName evidence="4">Large ribosomal subunit protein uL23</fullName>
    </recommendedName>
</protein>
<name>A0A1F5ZRQ5_9BACT</name>
<dbReference type="HAMAP" id="MF_01369_B">
    <property type="entry name" value="Ribosomal_uL23_B"/>
    <property type="match status" value="1"/>
</dbReference>
<dbReference type="GO" id="GO:0006412">
    <property type="term" value="P:translation"/>
    <property type="evidence" value="ECO:0007669"/>
    <property type="project" value="UniProtKB-UniRule"/>
</dbReference>
<dbReference type="EMBL" id="MFJE01000005">
    <property type="protein sequence ID" value="OGG15063.1"/>
    <property type="molecule type" value="Genomic_DNA"/>
</dbReference>
<dbReference type="InterPro" id="IPR012677">
    <property type="entry name" value="Nucleotide-bd_a/b_plait_sf"/>
</dbReference>
<dbReference type="GO" id="GO:0005840">
    <property type="term" value="C:ribosome"/>
    <property type="evidence" value="ECO:0007669"/>
    <property type="project" value="UniProtKB-KW"/>
</dbReference>
<evidence type="ECO:0000313" key="5">
    <source>
        <dbReference type="EMBL" id="OGG15063.1"/>
    </source>
</evidence>
<gene>
    <name evidence="4" type="primary">rplW</name>
    <name evidence="5" type="ORF">A2773_04190</name>
</gene>
<dbReference type="InterPro" id="IPR013025">
    <property type="entry name" value="Ribosomal_uL23-like"/>
</dbReference>
<evidence type="ECO:0000256" key="3">
    <source>
        <dbReference type="ARBA" id="ARBA00023274"/>
    </source>
</evidence>
<comment type="subunit">
    <text evidence="4">Part of the 50S ribosomal subunit. Contacts protein L29, and trigger factor when it is bound to the ribosome.</text>
</comment>
<sequence>MTDNILLKPIITESSLKDANLGVFTFMVKKYADKIRIKDAVEKQFQVHVKNISTIKVKGKKRMIGKRRTKVSKPDWKKAKVKLSAGEKISLFETETQK</sequence>
<evidence type="ECO:0000256" key="4">
    <source>
        <dbReference type="HAMAP-Rule" id="MF_01369"/>
    </source>
</evidence>
<accession>A0A1F5ZRQ5</accession>
<dbReference type="GO" id="GO:0019843">
    <property type="term" value="F:rRNA binding"/>
    <property type="evidence" value="ECO:0007669"/>
    <property type="project" value="UniProtKB-UniRule"/>
</dbReference>
<evidence type="ECO:0000256" key="2">
    <source>
        <dbReference type="ARBA" id="ARBA00022980"/>
    </source>
</evidence>